<organism evidence="7 8">
    <name type="scientific">Xaviernesmea rhizosphaerae</name>
    <dbReference type="NCBI Taxonomy" id="1672749"/>
    <lineage>
        <taxon>Bacteria</taxon>
        <taxon>Pseudomonadati</taxon>
        <taxon>Pseudomonadota</taxon>
        <taxon>Alphaproteobacteria</taxon>
        <taxon>Hyphomicrobiales</taxon>
        <taxon>Rhizobiaceae</taxon>
        <taxon>Rhizobium/Agrobacterium group</taxon>
        <taxon>Xaviernesmea</taxon>
    </lineage>
</organism>
<accession>A0A1Q9AM33</accession>
<evidence type="ECO:0000259" key="6">
    <source>
        <dbReference type="Pfam" id="PF00082"/>
    </source>
</evidence>
<keyword evidence="2" id="KW-0645">Protease</keyword>
<evidence type="ECO:0000256" key="3">
    <source>
        <dbReference type="ARBA" id="ARBA00022801"/>
    </source>
</evidence>
<dbReference type="PANTHER" id="PTHR43806">
    <property type="entry name" value="PEPTIDASE S8"/>
    <property type="match status" value="1"/>
</dbReference>
<evidence type="ECO:0000313" key="7">
    <source>
        <dbReference type="EMBL" id="OLP56334.1"/>
    </source>
</evidence>
<sequence>MATGPRNRPHFLLKDNGTVEPYRRPNRKIDPPALPLRNRQAHAQALAQAVGTAVAAAEHQLAAPGVTAFETRGFYLEFDLPASERAGIDQLANRQQKMEVVAVREADGDGGGLKAAVFVPERAKNYFLNKIEQYRTTDTDKGRPRNEPLISRIDTAQLASARSLFTDEDELFPQHADVAVWWEVWLREGRRERFEAMAAALEIQMRQHAIRFPEREVVLALASTVTMDRVVASSDTIAELRRAKDTPAVFTGLGGAEQKAWTDDLADRVQVSEAADEVAICLLDSGVRRTHPLIEPVLSVDDWHTINPDWGADDTPAWQGHGTRMAGVALYNDLIGPLAAQDPFEIRYRLESVRILPPGDAEENRPDLYGAITGEAIARAEIQAPHRSRVITTAITSSNHSRGRASSWSSSIDQLCFETDAQRLVLISAGNIRIDLTPADLLVRNDIEPLDDPAQAWNAITVGAFTNKVDVIDAAFAGYIPIAPAGELSPASRTSVSWDRQWPVKPDILMEGGNLAHDGENPGEPIDDLRILTTHFRPENRYFSTIGDTSSATAQAAKLAAEIIVGRPGLWPETVRALLVHSAEWTPVMAARIANCHGNKTQLQALLRRYGYGVPDLGRALLSANNDLTLMIEDEIRPFQREGTGSVKMRDMKLHMLPWPKEDLLSLGAEPVEVRVTLSYFIEPNPGERGWTRRHRYASHGLRFQMKTATETVGEFRARINQAARNEEEGAPVNVGEGWLLGTFRDSGSLHSDFWRGTAADLAERDAIGIFPVGGWWKEKPYLDRYNDHARYSLIVTIRAPNAEVDLYAAVETILTTEIVAEA</sequence>
<feature type="region of interest" description="Disordered" evidence="5">
    <location>
        <begin position="1"/>
        <end position="33"/>
    </location>
</feature>
<dbReference type="Pfam" id="PF00082">
    <property type="entry name" value="Peptidase_S8"/>
    <property type="match status" value="1"/>
</dbReference>
<dbReference type="CDD" id="cd04847">
    <property type="entry name" value="Peptidases_S8_Subtilisin_like_2"/>
    <property type="match status" value="1"/>
</dbReference>
<dbReference type="EMBL" id="MKIO01000022">
    <property type="protein sequence ID" value="OLP56334.1"/>
    <property type="molecule type" value="Genomic_DNA"/>
</dbReference>
<reference evidence="7 8" key="1">
    <citation type="submission" date="2016-09" db="EMBL/GenBank/DDBJ databases">
        <title>Rhizobium sp. nov., a novel species isolated from the rice rhizosphere.</title>
        <authorList>
            <person name="Zhao J."/>
            <person name="Zhang X."/>
        </authorList>
    </citation>
    <scope>NUCLEOTIDE SEQUENCE [LARGE SCALE GENOMIC DNA]</scope>
    <source>
        <strain evidence="7 8">MH17</strain>
    </source>
</reference>
<protein>
    <recommendedName>
        <fullName evidence="6">Peptidase S8/S53 domain-containing protein</fullName>
    </recommendedName>
</protein>
<dbReference type="GO" id="GO:0006508">
    <property type="term" value="P:proteolysis"/>
    <property type="evidence" value="ECO:0007669"/>
    <property type="project" value="UniProtKB-KW"/>
</dbReference>
<evidence type="ECO:0000256" key="2">
    <source>
        <dbReference type="ARBA" id="ARBA00022670"/>
    </source>
</evidence>
<dbReference type="GO" id="GO:0004252">
    <property type="term" value="F:serine-type endopeptidase activity"/>
    <property type="evidence" value="ECO:0007669"/>
    <property type="project" value="InterPro"/>
</dbReference>
<name>A0A1Q9AM33_9HYPH</name>
<dbReference type="RefSeq" id="WP_075634051.1">
    <property type="nucleotide sequence ID" value="NZ_MKIO01000022.1"/>
</dbReference>
<evidence type="ECO:0000313" key="8">
    <source>
        <dbReference type="Proteomes" id="UP000186143"/>
    </source>
</evidence>
<evidence type="ECO:0000256" key="5">
    <source>
        <dbReference type="SAM" id="MobiDB-lite"/>
    </source>
</evidence>
<evidence type="ECO:0000256" key="4">
    <source>
        <dbReference type="ARBA" id="ARBA00022825"/>
    </source>
</evidence>
<dbReference type="STRING" id="1672749.BJF92_15725"/>
<dbReference type="PANTHER" id="PTHR43806:SF11">
    <property type="entry name" value="CEREVISIN-RELATED"/>
    <property type="match status" value="1"/>
</dbReference>
<keyword evidence="4" id="KW-0720">Serine protease</keyword>
<proteinExistence type="inferred from homology"/>
<feature type="domain" description="Peptidase S8/S53" evidence="6">
    <location>
        <begin position="276"/>
        <end position="613"/>
    </location>
</feature>
<dbReference type="AlphaFoldDB" id="A0A1Q9AM33"/>
<dbReference type="Proteomes" id="UP000186143">
    <property type="component" value="Unassembled WGS sequence"/>
</dbReference>
<comment type="similarity">
    <text evidence="1">Belongs to the peptidase S8 family.</text>
</comment>
<dbReference type="InterPro" id="IPR050131">
    <property type="entry name" value="Peptidase_S8_subtilisin-like"/>
</dbReference>
<dbReference type="SUPFAM" id="SSF52743">
    <property type="entry name" value="Subtilisin-like"/>
    <property type="match status" value="1"/>
</dbReference>
<dbReference type="InterPro" id="IPR034074">
    <property type="entry name" value="Y4bN_pept_dom"/>
</dbReference>
<dbReference type="InterPro" id="IPR000209">
    <property type="entry name" value="Peptidase_S8/S53_dom"/>
</dbReference>
<evidence type="ECO:0000256" key="1">
    <source>
        <dbReference type="ARBA" id="ARBA00011073"/>
    </source>
</evidence>
<feature type="compositionally biased region" description="Basic and acidic residues" evidence="5">
    <location>
        <begin position="21"/>
        <end position="30"/>
    </location>
</feature>
<dbReference type="Gene3D" id="3.40.50.200">
    <property type="entry name" value="Peptidase S8/S53 domain"/>
    <property type="match status" value="1"/>
</dbReference>
<dbReference type="OrthoDB" id="9768989at2"/>
<dbReference type="InterPro" id="IPR036852">
    <property type="entry name" value="Peptidase_S8/S53_dom_sf"/>
</dbReference>
<keyword evidence="3" id="KW-0378">Hydrolase</keyword>
<comment type="caution">
    <text evidence="7">The sequence shown here is derived from an EMBL/GenBank/DDBJ whole genome shotgun (WGS) entry which is preliminary data.</text>
</comment>
<gene>
    <name evidence="7" type="ORF">BJF92_15725</name>
</gene>